<evidence type="ECO:0000256" key="1">
    <source>
        <dbReference type="ARBA" id="ARBA00008857"/>
    </source>
</evidence>
<dbReference type="GO" id="GO:0003677">
    <property type="term" value="F:DNA binding"/>
    <property type="evidence" value="ECO:0007669"/>
    <property type="project" value="UniProtKB-KW"/>
</dbReference>
<dbReference type="Gene3D" id="1.10.150.130">
    <property type="match status" value="1"/>
</dbReference>
<dbReference type="SUPFAM" id="SSF56349">
    <property type="entry name" value="DNA breaking-rejoining enzymes"/>
    <property type="match status" value="1"/>
</dbReference>
<evidence type="ECO:0000256" key="2">
    <source>
        <dbReference type="ARBA" id="ARBA00022908"/>
    </source>
</evidence>
<dbReference type="InterPro" id="IPR025166">
    <property type="entry name" value="Integrase_DNA_bind_dom"/>
</dbReference>
<dbReference type="PROSITE" id="PS51898">
    <property type="entry name" value="TYR_RECOMBINASE"/>
    <property type="match status" value="1"/>
</dbReference>
<name>F4GFM9_ALIDK</name>
<keyword evidence="3" id="KW-0238">DNA-binding</keyword>
<protein>
    <submittedName>
        <fullName evidence="6">Integrase family protein</fullName>
    </submittedName>
</protein>
<dbReference type="GO" id="GO:0006310">
    <property type="term" value="P:DNA recombination"/>
    <property type="evidence" value="ECO:0007669"/>
    <property type="project" value="UniProtKB-KW"/>
</dbReference>
<dbReference type="Pfam" id="PF13356">
    <property type="entry name" value="Arm-DNA-bind_3"/>
    <property type="match status" value="1"/>
</dbReference>
<dbReference type="InterPro" id="IPR002104">
    <property type="entry name" value="Integrase_catalytic"/>
</dbReference>
<dbReference type="InterPro" id="IPR010998">
    <property type="entry name" value="Integrase_recombinase_N"/>
</dbReference>
<keyword evidence="4" id="KW-0233">DNA recombination</keyword>
<comment type="similarity">
    <text evidence="1">Belongs to the 'phage' integrase family.</text>
</comment>
<keyword evidence="2" id="KW-0229">DNA integration</keyword>
<accession>F4GFM9</accession>
<dbReference type="InterPro" id="IPR050808">
    <property type="entry name" value="Phage_Integrase"/>
</dbReference>
<gene>
    <name evidence="6" type="ordered locus">Alide2_2688</name>
</gene>
<dbReference type="OrthoDB" id="9775880at2"/>
<dbReference type="Pfam" id="PF00589">
    <property type="entry name" value="Phage_integrase"/>
    <property type="match status" value="1"/>
</dbReference>
<evidence type="ECO:0000313" key="6">
    <source>
        <dbReference type="EMBL" id="AEB85044.1"/>
    </source>
</evidence>
<dbReference type="AlphaFoldDB" id="F4GFM9"/>
<dbReference type="Gene3D" id="1.10.443.10">
    <property type="entry name" value="Intergrase catalytic core"/>
    <property type="match status" value="1"/>
</dbReference>
<proteinExistence type="inferred from homology"/>
<dbReference type="InterPro" id="IPR053876">
    <property type="entry name" value="Phage_int_M"/>
</dbReference>
<reference evidence="6 7" key="1">
    <citation type="journal article" date="2011" name="J. Bacteriol.">
        <title>Genome Sequences of Alicycliphilus denitrificans Strains BC and K601T.</title>
        <authorList>
            <person name="Oosterkamp M.J."/>
            <person name="Veuskens T."/>
            <person name="Plugge C.M."/>
            <person name="Langenhoff A.A."/>
            <person name="Gerritse J."/>
            <person name="van Berkel W.J."/>
            <person name="Pieper D.H."/>
            <person name="Junca H."/>
            <person name="Goodwin L.A."/>
            <person name="Daligault H.E."/>
            <person name="Bruce D.C."/>
            <person name="Detter J.C."/>
            <person name="Tapia R."/>
            <person name="Han C.S."/>
            <person name="Land M.L."/>
            <person name="Hauser L.J."/>
            <person name="Smidt H."/>
            <person name="Stams A.J."/>
        </authorList>
    </citation>
    <scope>NUCLEOTIDE SEQUENCE [LARGE SCALE GENOMIC DNA]</scope>
    <source>
        <strain evidence="7">DSM 14773 / CIP 107495 / K601</strain>
    </source>
</reference>
<feature type="domain" description="Tyr recombinase" evidence="5">
    <location>
        <begin position="236"/>
        <end position="456"/>
    </location>
</feature>
<dbReference type="InterPro" id="IPR038488">
    <property type="entry name" value="Integrase_DNA-bd_sf"/>
</dbReference>
<evidence type="ECO:0000259" key="5">
    <source>
        <dbReference type="PROSITE" id="PS51898"/>
    </source>
</evidence>
<dbReference type="EMBL" id="CP002657">
    <property type="protein sequence ID" value="AEB85044.1"/>
    <property type="molecule type" value="Genomic_DNA"/>
</dbReference>
<dbReference type="RefSeq" id="WP_013722268.1">
    <property type="nucleotide sequence ID" value="NC_015422.1"/>
</dbReference>
<organism evidence="6 7">
    <name type="scientific">Alicycliphilus denitrificans (strain DSM 14773 / CIP 107495 / K601)</name>
    <dbReference type="NCBI Taxonomy" id="596154"/>
    <lineage>
        <taxon>Bacteria</taxon>
        <taxon>Pseudomonadati</taxon>
        <taxon>Pseudomonadota</taxon>
        <taxon>Betaproteobacteria</taxon>
        <taxon>Burkholderiales</taxon>
        <taxon>Comamonadaceae</taxon>
        <taxon>Alicycliphilus</taxon>
    </lineage>
</organism>
<sequence length="500" mass="57037">MRYPKSGIGRKWTVIELKAIGPSWKGEVLSDGDGLSGQVLAAADGSVSIKFRYGFKWDGKKTWHYCGAWPTATLDEIRTNRDNARKAVRDGINPNDQRKAVRIENRLQVERVIAEQKKRDADNITVQSLFDAWVTDGVKREDNNAEIKRSFNKDVLPAIGTLPVKDVTEHHIRALLRAMVDRGVNRLAVIASHDLKQMFVWAEERQPWRRLLQEGNPTALVAVENLVDADYDLSNEGTRTLSPKEIRELRDIFAAMHQAYEAAPDKRRAKRPVLKETQLALWISLSTACRIGELLMAEWKHVNLEIGAWFIPKKNAKGKRGKKQDQVVYLSAFALKQFKALHELTKASKWCFPCADGENHVNEKTVSKQVGDRQCRFKDRKPLKNRVHDDTLVLSGGENGKWTPHDMRRTAATMMQHLEVTPEVIDQCQNHVLAGSKVRRHYLHYKYSKEKREAWRLLGERLTAIFEGKDEDESTRAPEVDIEALFIQSLKEEAALEAPA</sequence>
<evidence type="ECO:0000256" key="4">
    <source>
        <dbReference type="ARBA" id="ARBA00023172"/>
    </source>
</evidence>
<dbReference type="eggNOG" id="COG0582">
    <property type="taxonomic scope" value="Bacteria"/>
</dbReference>
<dbReference type="Gene3D" id="3.30.160.390">
    <property type="entry name" value="Integrase, DNA-binding domain"/>
    <property type="match status" value="1"/>
</dbReference>
<keyword evidence="7" id="KW-1185">Reference proteome</keyword>
<dbReference type="STRING" id="596154.Alide2_2688"/>
<dbReference type="KEGG" id="adk:Alide2_2688"/>
<dbReference type="CDD" id="cd00801">
    <property type="entry name" value="INT_P4_C"/>
    <property type="match status" value="1"/>
</dbReference>
<dbReference type="HOGENOM" id="CLU_027562_0_4_4"/>
<dbReference type="InterPro" id="IPR011010">
    <property type="entry name" value="DNA_brk_join_enz"/>
</dbReference>
<dbReference type="Proteomes" id="UP000007938">
    <property type="component" value="Chromosome"/>
</dbReference>
<dbReference type="GO" id="GO:0015074">
    <property type="term" value="P:DNA integration"/>
    <property type="evidence" value="ECO:0007669"/>
    <property type="project" value="UniProtKB-KW"/>
</dbReference>
<dbReference type="InterPro" id="IPR013762">
    <property type="entry name" value="Integrase-like_cat_sf"/>
</dbReference>
<dbReference type="Pfam" id="PF22022">
    <property type="entry name" value="Phage_int_M"/>
    <property type="match status" value="1"/>
</dbReference>
<dbReference type="PANTHER" id="PTHR30629">
    <property type="entry name" value="PROPHAGE INTEGRASE"/>
    <property type="match status" value="1"/>
</dbReference>
<dbReference type="PANTHER" id="PTHR30629:SF2">
    <property type="entry name" value="PROPHAGE INTEGRASE INTS-RELATED"/>
    <property type="match status" value="1"/>
</dbReference>
<evidence type="ECO:0000256" key="3">
    <source>
        <dbReference type="ARBA" id="ARBA00023125"/>
    </source>
</evidence>
<evidence type="ECO:0000313" key="7">
    <source>
        <dbReference type="Proteomes" id="UP000007938"/>
    </source>
</evidence>
<reference evidence="6 7" key="2">
    <citation type="submission" date="2011-04" db="EMBL/GenBank/DDBJ databases">
        <title>Complete sequence of chromosome of Alicycliphilus denitrificans K601.</title>
        <authorList>
            <consortium name="US DOE Joint Genome Institute"/>
            <person name="Lucas S."/>
            <person name="Han J."/>
            <person name="Lapidus A."/>
            <person name="Cheng J.-F."/>
            <person name="Goodwin L."/>
            <person name="Pitluck S."/>
            <person name="Peters L."/>
            <person name="Zeytun A."/>
            <person name="Detter J.C."/>
            <person name="Han C."/>
            <person name="Tapia R."/>
            <person name="Land M."/>
            <person name="Hauser L."/>
            <person name="Kyrpides N."/>
            <person name="Ivanova N."/>
            <person name="Mikhailova N."/>
            <person name="Pagani I."/>
            <person name="Oosterkamp M."/>
            <person name="Pieper D."/>
            <person name="van Berkel W."/>
            <person name="Langenhoff A."/>
            <person name="Smidt H."/>
            <person name="Stams A."/>
            <person name="Woyke T."/>
        </authorList>
    </citation>
    <scope>NUCLEOTIDE SEQUENCE [LARGE SCALE GENOMIC DNA]</scope>
    <source>
        <strain evidence="7">DSM 14773 / CIP 107495 / K601</strain>
    </source>
</reference>